<accession>A0AAV5N0P7</accession>
<reference evidence="6" key="1">
    <citation type="submission" date="2022-06" db="EMBL/GenBank/DDBJ databases">
        <title>Draft genome sequences of Leminorella grimontii str. JCM5902.</title>
        <authorList>
            <person name="Wakabayashi Y."/>
            <person name="Kojima K."/>
        </authorList>
    </citation>
    <scope>NUCLEOTIDE SEQUENCE</scope>
    <source>
        <strain evidence="6">JCM 5902</strain>
    </source>
</reference>
<evidence type="ECO:0000259" key="5">
    <source>
        <dbReference type="Pfam" id="PF00419"/>
    </source>
</evidence>
<keyword evidence="7" id="KW-1185">Reference proteome</keyword>
<dbReference type="AlphaFoldDB" id="A0AAV5N0P7"/>
<evidence type="ECO:0000256" key="2">
    <source>
        <dbReference type="ARBA" id="ARBA00006671"/>
    </source>
</evidence>
<dbReference type="Pfam" id="PF00419">
    <property type="entry name" value="Fimbrial"/>
    <property type="match status" value="1"/>
</dbReference>
<sequence length="402" mass="43363">MMKIATRPFAVHKPTLGKYANQLGCLLFSSLALAAFQSQAATCKPYVPTYYEDFSMPIIGPDISTIGEDITVGSAIYSGSYNFTVDNNKRIGWNCKVEAADVPTTYETYIKADVIAMPSGGPTFFGDKAVYPTNVPGIGVAINVQPAALNTWKYPDTWYQDPTPITYAGTIGNFGYMGSTKVQLIKTGPIATAGTQQVLSSSFPTIQLSVGAIAPAPFEQPFMTLSFSGAMTMHTKTCQLETTVIDVELGSHPRADFTGVGSGTEWKDFDIILKNCPPFHGYSQENAYEYSYVESTDRTLGNGRANNVSITFNSAHGTYNARTALLESGPDSAEGIGIEVARRGDYTYNVSLNGMTPYSIPSLTTSDGGTYVYPLRARYVQYDSNVKGGKANGAVVFTVTYQ</sequence>
<dbReference type="InterPro" id="IPR036937">
    <property type="entry name" value="Adhesion_dom_fimbrial_sf"/>
</dbReference>
<dbReference type="GO" id="GO:0009289">
    <property type="term" value="C:pilus"/>
    <property type="evidence" value="ECO:0007669"/>
    <property type="project" value="UniProtKB-SubCell"/>
</dbReference>
<dbReference type="InterPro" id="IPR050263">
    <property type="entry name" value="Bact_Fimbrial_Adh_Pro"/>
</dbReference>
<proteinExistence type="inferred from homology"/>
<feature type="signal peptide" evidence="4">
    <location>
        <begin position="1"/>
        <end position="34"/>
    </location>
</feature>
<dbReference type="PANTHER" id="PTHR33420">
    <property type="entry name" value="FIMBRIAL SUBUNIT ELFA-RELATED"/>
    <property type="match status" value="1"/>
</dbReference>
<dbReference type="SUPFAM" id="SSF49401">
    <property type="entry name" value="Bacterial adhesins"/>
    <property type="match status" value="1"/>
</dbReference>
<dbReference type="Gene3D" id="2.60.40.1090">
    <property type="entry name" value="Fimbrial-type adhesion domain"/>
    <property type="match status" value="1"/>
</dbReference>
<gene>
    <name evidence="6" type="ORF">SOASR030_04430</name>
</gene>
<evidence type="ECO:0000313" key="6">
    <source>
        <dbReference type="EMBL" id="GKX54331.1"/>
    </source>
</evidence>
<comment type="similarity">
    <text evidence="2">Belongs to the fimbrial protein family.</text>
</comment>
<dbReference type="EMBL" id="BRLH01000001">
    <property type="protein sequence ID" value="GKX54331.1"/>
    <property type="molecule type" value="Genomic_DNA"/>
</dbReference>
<feature type="domain" description="Fimbrial-type adhesion" evidence="5">
    <location>
        <begin position="230"/>
        <end position="402"/>
    </location>
</feature>
<keyword evidence="4" id="KW-0732">Signal</keyword>
<comment type="subcellular location">
    <subcellularLocation>
        <location evidence="1">Fimbrium</location>
    </subcellularLocation>
</comment>
<evidence type="ECO:0000256" key="4">
    <source>
        <dbReference type="SAM" id="SignalP"/>
    </source>
</evidence>
<organism evidence="6 7">
    <name type="scientific">Leminorella grimontii</name>
    <dbReference type="NCBI Taxonomy" id="82981"/>
    <lineage>
        <taxon>Bacteria</taxon>
        <taxon>Pseudomonadati</taxon>
        <taxon>Pseudomonadota</taxon>
        <taxon>Gammaproteobacteria</taxon>
        <taxon>Enterobacterales</taxon>
        <taxon>Budviciaceae</taxon>
        <taxon>Leminorella</taxon>
    </lineage>
</organism>
<dbReference type="Gene3D" id="2.60.40.3310">
    <property type="match status" value="1"/>
</dbReference>
<comment type="caution">
    <text evidence="6">The sequence shown here is derived from an EMBL/GenBank/DDBJ whole genome shotgun (WGS) entry which is preliminary data.</text>
</comment>
<protein>
    <recommendedName>
        <fullName evidence="5">Fimbrial-type adhesion domain-containing protein</fullName>
    </recommendedName>
</protein>
<dbReference type="PANTHER" id="PTHR33420:SF14">
    <property type="entry name" value="TYPE 1 FIMBRIN D-MANNOSE SPECIFIC ADHESIN"/>
    <property type="match status" value="1"/>
</dbReference>
<keyword evidence="3" id="KW-0281">Fimbrium</keyword>
<dbReference type="Proteomes" id="UP001058124">
    <property type="component" value="Unassembled WGS sequence"/>
</dbReference>
<dbReference type="GO" id="GO:0043709">
    <property type="term" value="P:cell adhesion involved in single-species biofilm formation"/>
    <property type="evidence" value="ECO:0007669"/>
    <property type="project" value="TreeGrafter"/>
</dbReference>
<feature type="chain" id="PRO_5043943954" description="Fimbrial-type adhesion domain-containing protein" evidence="4">
    <location>
        <begin position="35"/>
        <end position="402"/>
    </location>
</feature>
<name>A0AAV5N0P7_9GAMM</name>
<evidence type="ECO:0000256" key="3">
    <source>
        <dbReference type="ARBA" id="ARBA00023263"/>
    </source>
</evidence>
<dbReference type="InterPro" id="IPR008966">
    <property type="entry name" value="Adhesion_dom_sf"/>
</dbReference>
<dbReference type="InterPro" id="IPR000259">
    <property type="entry name" value="Adhesion_dom_fimbrial"/>
</dbReference>
<evidence type="ECO:0000256" key="1">
    <source>
        <dbReference type="ARBA" id="ARBA00004561"/>
    </source>
</evidence>
<evidence type="ECO:0000313" key="7">
    <source>
        <dbReference type="Proteomes" id="UP001058124"/>
    </source>
</evidence>